<name>W2SJ29_NECAM</name>
<reference evidence="2" key="1">
    <citation type="journal article" date="2014" name="Nat. Genet.">
        <title>Genome of the human hookworm Necator americanus.</title>
        <authorList>
            <person name="Tang Y.T."/>
            <person name="Gao X."/>
            <person name="Rosa B.A."/>
            <person name="Abubucker S."/>
            <person name="Hallsworth-Pepin K."/>
            <person name="Martin J."/>
            <person name="Tyagi R."/>
            <person name="Heizer E."/>
            <person name="Zhang X."/>
            <person name="Bhonagiri-Palsikar V."/>
            <person name="Minx P."/>
            <person name="Warren W.C."/>
            <person name="Wang Q."/>
            <person name="Zhan B."/>
            <person name="Hotez P.J."/>
            <person name="Sternberg P.W."/>
            <person name="Dougall A."/>
            <person name="Gaze S.T."/>
            <person name="Mulvenna J."/>
            <person name="Sotillo J."/>
            <person name="Ranganathan S."/>
            <person name="Rabelo E.M."/>
            <person name="Wilson R.K."/>
            <person name="Felgner P.L."/>
            <person name="Bethony J."/>
            <person name="Hawdon J.M."/>
            <person name="Gasser R.B."/>
            <person name="Loukas A."/>
            <person name="Mitreva M."/>
        </authorList>
    </citation>
    <scope>NUCLEOTIDE SEQUENCE [LARGE SCALE GENOMIC DNA]</scope>
</reference>
<evidence type="ECO:0000313" key="2">
    <source>
        <dbReference type="Proteomes" id="UP000053676"/>
    </source>
</evidence>
<dbReference type="Proteomes" id="UP000053676">
    <property type="component" value="Unassembled WGS sequence"/>
</dbReference>
<evidence type="ECO:0000313" key="1">
    <source>
        <dbReference type="EMBL" id="ETN69600.1"/>
    </source>
</evidence>
<organism evidence="1 2">
    <name type="scientific">Necator americanus</name>
    <name type="common">Human hookworm</name>
    <dbReference type="NCBI Taxonomy" id="51031"/>
    <lineage>
        <taxon>Eukaryota</taxon>
        <taxon>Metazoa</taxon>
        <taxon>Ecdysozoa</taxon>
        <taxon>Nematoda</taxon>
        <taxon>Chromadorea</taxon>
        <taxon>Rhabditida</taxon>
        <taxon>Rhabditina</taxon>
        <taxon>Rhabditomorpha</taxon>
        <taxon>Strongyloidea</taxon>
        <taxon>Ancylostomatidae</taxon>
        <taxon>Bunostominae</taxon>
        <taxon>Necator</taxon>
    </lineage>
</organism>
<gene>
    <name evidence="1" type="ORF">NECAME_05182</name>
</gene>
<dbReference type="KEGG" id="nai:NECAME_05182"/>
<dbReference type="AlphaFoldDB" id="W2SJ29"/>
<sequence length="65" mass="7636">MLQKFGRLKNRGYGTTIRLLMEYHGREGQHALVPPQSPRFDMKASTSGRYREFNVDLWIVLIPEE</sequence>
<protein>
    <submittedName>
        <fullName evidence="1">Uncharacterized protein</fullName>
    </submittedName>
</protein>
<proteinExistence type="predicted"/>
<accession>W2SJ29</accession>
<dbReference type="EMBL" id="KI669074">
    <property type="protein sequence ID" value="ETN69600.1"/>
    <property type="molecule type" value="Genomic_DNA"/>
</dbReference>
<keyword evidence="2" id="KW-1185">Reference proteome</keyword>